<feature type="domain" description="Fe/B12 periplasmic-binding" evidence="3">
    <location>
        <begin position="71"/>
        <end position="346"/>
    </location>
</feature>
<dbReference type="PANTHER" id="PTHR30535">
    <property type="entry name" value="VITAMIN B12-BINDING PROTEIN"/>
    <property type="match status" value="1"/>
</dbReference>
<dbReference type="PROSITE" id="PS50983">
    <property type="entry name" value="FE_B12_PBP"/>
    <property type="match status" value="1"/>
</dbReference>
<evidence type="ECO:0000313" key="4">
    <source>
        <dbReference type="EMBL" id="SJZ81384.1"/>
    </source>
</evidence>
<feature type="signal peptide" evidence="2">
    <location>
        <begin position="1"/>
        <end position="34"/>
    </location>
</feature>
<dbReference type="OrthoDB" id="9797850at2"/>
<evidence type="ECO:0000256" key="1">
    <source>
        <dbReference type="ARBA" id="ARBA00008814"/>
    </source>
</evidence>
<keyword evidence="5" id="KW-1185">Reference proteome</keyword>
<dbReference type="STRING" id="1122192.SAMN02745673_01544"/>
<dbReference type="InterPro" id="IPR002491">
    <property type="entry name" value="ABC_transptr_periplasmic_BD"/>
</dbReference>
<accession>A0A1T4NQ82</accession>
<dbReference type="Gene3D" id="3.40.50.1980">
    <property type="entry name" value="Nitrogenase molybdenum iron protein domain"/>
    <property type="match status" value="2"/>
</dbReference>
<dbReference type="InterPro" id="IPR050902">
    <property type="entry name" value="ABC_Transporter_SBP"/>
</dbReference>
<sequence>MTRTETRAVPRHRARPRNLPTVFAALAVMPLALTACGTGVTDAPADTNASGSAVTITNCGRELSFDTAPTSVVGMMPSQTELLIRLGVGDSIVGQAQTEVSALPDDVADQAADIPVLSTDVPPAREDLLAAAPDLVVSPTEYEFTAEQGFASIDQLEQNGAKAYVATGGCADRRNSAEVTDLLTDITNLGAILRVPDAADQLVQDAEERLSAVESAIGDSPRPSVAQVFLEGESLSAIGAGIEADIIDTAGGANVFDPDAPEFAEFFAAQINPEEIVSRNPDAIVFGVRGPEEEQQTRDYLRRTFPDVPAVKDDLLIAVPSSDLFPGTLGNIDAVETIAHALHPDAF</sequence>
<protein>
    <submittedName>
        <fullName evidence="4">Iron complex transport system substrate-binding protein</fullName>
    </submittedName>
</protein>
<dbReference type="EMBL" id="FUWS01000003">
    <property type="protein sequence ID" value="SJZ81384.1"/>
    <property type="molecule type" value="Genomic_DNA"/>
</dbReference>
<name>A0A1T4NQ82_9ACTN</name>
<keyword evidence="2" id="KW-0732">Signal</keyword>
<dbReference type="Pfam" id="PF01497">
    <property type="entry name" value="Peripla_BP_2"/>
    <property type="match status" value="1"/>
</dbReference>
<dbReference type="SUPFAM" id="SSF53807">
    <property type="entry name" value="Helical backbone' metal receptor"/>
    <property type="match status" value="1"/>
</dbReference>
<dbReference type="RefSeq" id="WP_078760904.1">
    <property type="nucleotide sequence ID" value="NZ_FUWS01000003.1"/>
</dbReference>
<evidence type="ECO:0000256" key="2">
    <source>
        <dbReference type="SAM" id="SignalP"/>
    </source>
</evidence>
<reference evidence="4 5" key="1">
    <citation type="submission" date="2017-02" db="EMBL/GenBank/DDBJ databases">
        <authorList>
            <person name="Peterson S.W."/>
        </authorList>
    </citation>
    <scope>NUCLEOTIDE SEQUENCE [LARGE SCALE GENOMIC DNA]</scope>
    <source>
        <strain evidence="4 5">DSM 45154</strain>
    </source>
</reference>
<gene>
    <name evidence="4" type="ORF">SAMN02745673_01544</name>
</gene>
<dbReference type="PANTHER" id="PTHR30535:SF7">
    <property type="entry name" value="IRON(III) DICITRATE-BINDING PROTEIN"/>
    <property type="match status" value="1"/>
</dbReference>
<organism evidence="4 5">
    <name type="scientific">Marinactinospora thermotolerans DSM 45154</name>
    <dbReference type="NCBI Taxonomy" id="1122192"/>
    <lineage>
        <taxon>Bacteria</taxon>
        <taxon>Bacillati</taxon>
        <taxon>Actinomycetota</taxon>
        <taxon>Actinomycetes</taxon>
        <taxon>Streptosporangiales</taxon>
        <taxon>Nocardiopsidaceae</taxon>
        <taxon>Marinactinospora</taxon>
    </lineage>
</organism>
<feature type="chain" id="PRO_5038720153" evidence="2">
    <location>
        <begin position="35"/>
        <end position="347"/>
    </location>
</feature>
<evidence type="ECO:0000313" key="5">
    <source>
        <dbReference type="Proteomes" id="UP000190637"/>
    </source>
</evidence>
<comment type="similarity">
    <text evidence="1">Belongs to the bacterial solute-binding protein 8 family.</text>
</comment>
<dbReference type="AlphaFoldDB" id="A0A1T4NQ82"/>
<evidence type="ECO:0000259" key="3">
    <source>
        <dbReference type="PROSITE" id="PS50983"/>
    </source>
</evidence>
<dbReference type="Proteomes" id="UP000190637">
    <property type="component" value="Unassembled WGS sequence"/>
</dbReference>
<proteinExistence type="inferred from homology"/>